<proteinExistence type="predicted"/>
<dbReference type="Proteomes" id="UP000315700">
    <property type="component" value="Chromosome"/>
</dbReference>
<keyword evidence="2" id="KW-1185">Reference proteome</keyword>
<accession>A0A517SFB9</accession>
<dbReference type="EMBL" id="CP036271">
    <property type="protein sequence ID" value="QDT54797.1"/>
    <property type="molecule type" value="Genomic_DNA"/>
</dbReference>
<organism evidence="1 2">
    <name type="scientific">Caulifigura coniformis</name>
    <dbReference type="NCBI Taxonomy" id="2527983"/>
    <lineage>
        <taxon>Bacteria</taxon>
        <taxon>Pseudomonadati</taxon>
        <taxon>Planctomycetota</taxon>
        <taxon>Planctomycetia</taxon>
        <taxon>Planctomycetales</taxon>
        <taxon>Planctomycetaceae</taxon>
        <taxon>Caulifigura</taxon>
    </lineage>
</organism>
<evidence type="ECO:0000313" key="2">
    <source>
        <dbReference type="Proteomes" id="UP000315700"/>
    </source>
</evidence>
<dbReference type="OrthoDB" id="284479at2"/>
<dbReference type="RefSeq" id="WP_145030624.1">
    <property type="nucleotide sequence ID" value="NZ_CP036271.1"/>
</dbReference>
<name>A0A517SFB9_9PLAN</name>
<gene>
    <name evidence="1" type="ORF">Pan44_28350</name>
</gene>
<dbReference type="InParanoid" id="A0A517SFB9"/>
<sequence length="115" mass="12114">MAKKSATSNKSAAIREALAANPDKGPKEIAEIVQVQGFKVNAQYVSIIKSNLRKSAGGPGRKVRVKRAGQRLVAAHYLGDGFAPMDAAVQFIQACGGLDQAKQVLAQVEAIRAVV</sequence>
<reference evidence="1 2" key="1">
    <citation type="submission" date="2019-02" db="EMBL/GenBank/DDBJ databases">
        <title>Deep-cultivation of Planctomycetes and their phenomic and genomic characterization uncovers novel biology.</title>
        <authorList>
            <person name="Wiegand S."/>
            <person name="Jogler M."/>
            <person name="Boedeker C."/>
            <person name="Pinto D."/>
            <person name="Vollmers J."/>
            <person name="Rivas-Marin E."/>
            <person name="Kohn T."/>
            <person name="Peeters S.H."/>
            <person name="Heuer A."/>
            <person name="Rast P."/>
            <person name="Oberbeckmann S."/>
            <person name="Bunk B."/>
            <person name="Jeske O."/>
            <person name="Meyerdierks A."/>
            <person name="Storesund J.E."/>
            <person name="Kallscheuer N."/>
            <person name="Luecker S."/>
            <person name="Lage O.M."/>
            <person name="Pohl T."/>
            <person name="Merkel B.J."/>
            <person name="Hornburger P."/>
            <person name="Mueller R.-W."/>
            <person name="Bruemmer F."/>
            <person name="Labrenz M."/>
            <person name="Spormann A.M."/>
            <person name="Op den Camp H."/>
            <person name="Overmann J."/>
            <person name="Amann R."/>
            <person name="Jetten M.S.M."/>
            <person name="Mascher T."/>
            <person name="Medema M.H."/>
            <person name="Devos D.P."/>
            <person name="Kaster A.-K."/>
            <person name="Ovreas L."/>
            <person name="Rohde M."/>
            <person name="Galperin M.Y."/>
            <person name="Jogler C."/>
        </authorList>
    </citation>
    <scope>NUCLEOTIDE SEQUENCE [LARGE SCALE GENOMIC DNA]</scope>
    <source>
        <strain evidence="1 2">Pan44</strain>
    </source>
</reference>
<evidence type="ECO:0000313" key="1">
    <source>
        <dbReference type="EMBL" id="QDT54797.1"/>
    </source>
</evidence>
<protein>
    <submittedName>
        <fullName evidence="1">Uncharacterized protein</fullName>
    </submittedName>
</protein>
<dbReference type="KEGG" id="ccos:Pan44_28350"/>
<dbReference type="AlphaFoldDB" id="A0A517SFB9"/>